<gene>
    <name evidence="2" type="ORF">LCGC14_1769900</name>
</gene>
<dbReference type="InterPro" id="IPR002502">
    <property type="entry name" value="Amidase_domain"/>
</dbReference>
<comment type="caution">
    <text evidence="2">The sequence shown here is derived from an EMBL/GenBank/DDBJ whole genome shotgun (WGS) entry which is preliminary data.</text>
</comment>
<sequence>MEDIVTSSSGRSWHLSIYYDGTVVQHYDSRRITWHSGTRPGNKDHFGIELEGRGNQVSPFDPITDEQLEALDGVLVWLAKDNDWSLPIRWSQSLKDHNDIVNTLCPQERLTTSIRLRLSSRLNAALRPKPEDPALTEEEKDNLMLSKTIVGLDGQPLSFPVLGPGLTTIQRTLTYGTYLTMDALGLLVRPGTHTHSGSPDGAAFVMVPRTRLPVQYSPSE</sequence>
<dbReference type="AlphaFoldDB" id="A0A0F9JDI7"/>
<dbReference type="EMBL" id="LAZR01016581">
    <property type="protein sequence ID" value="KKM03886.1"/>
    <property type="molecule type" value="Genomic_DNA"/>
</dbReference>
<proteinExistence type="predicted"/>
<dbReference type="GO" id="GO:0008745">
    <property type="term" value="F:N-acetylmuramoyl-L-alanine amidase activity"/>
    <property type="evidence" value="ECO:0007669"/>
    <property type="project" value="InterPro"/>
</dbReference>
<feature type="domain" description="N-acetylmuramoyl-L-alanine amidase" evidence="1">
    <location>
        <begin position="10"/>
        <end position="107"/>
    </location>
</feature>
<evidence type="ECO:0000313" key="2">
    <source>
        <dbReference type="EMBL" id="KKM03886.1"/>
    </source>
</evidence>
<organism evidence="2">
    <name type="scientific">marine sediment metagenome</name>
    <dbReference type="NCBI Taxonomy" id="412755"/>
    <lineage>
        <taxon>unclassified sequences</taxon>
        <taxon>metagenomes</taxon>
        <taxon>ecological metagenomes</taxon>
    </lineage>
</organism>
<protein>
    <recommendedName>
        <fullName evidence="1">N-acetylmuramoyl-L-alanine amidase domain-containing protein</fullName>
    </recommendedName>
</protein>
<dbReference type="Gene3D" id="3.40.80.10">
    <property type="entry name" value="Peptidoglycan recognition protein-like"/>
    <property type="match status" value="1"/>
</dbReference>
<dbReference type="Pfam" id="PF01510">
    <property type="entry name" value="Amidase_2"/>
    <property type="match status" value="1"/>
</dbReference>
<accession>A0A0F9JDI7</accession>
<reference evidence="2" key="1">
    <citation type="journal article" date="2015" name="Nature">
        <title>Complex archaea that bridge the gap between prokaryotes and eukaryotes.</title>
        <authorList>
            <person name="Spang A."/>
            <person name="Saw J.H."/>
            <person name="Jorgensen S.L."/>
            <person name="Zaremba-Niedzwiedzka K."/>
            <person name="Martijn J."/>
            <person name="Lind A.E."/>
            <person name="van Eijk R."/>
            <person name="Schleper C."/>
            <person name="Guy L."/>
            <person name="Ettema T.J."/>
        </authorList>
    </citation>
    <scope>NUCLEOTIDE SEQUENCE</scope>
</reference>
<dbReference type="SUPFAM" id="SSF55846">
    <property type="entry name" value="N-acetylmuramoyl-L-alanine amidase-like"/>
    <property type="match status" value="1"/>
</dbReference>
<name>A0A0F9JDI7_9ZZZZ</name>
<evidence type="ECO:0000259" key="1">
    <source>
        <dbReference type="Pfam" id="PF01510"/>
    </source>
</evidence>
<dbReference type="CDD" id="cd06583">
    <property type="entry name" value="PGRP"/>
    <property type="match status" value="1"/>
</dbReference>
<dbReference type="InterPro" id="IPR036505">
    <property type="entry name" value="Amidase/PGRP_sf"/>
</dbReference>
<dbReference type="GO" id="GO:0009253">
    <property type="term" value="P:peptidoglycan catabolic process"/>
    <property type="evidence" value="ECO:0007669"/>
    <property type="project" value="InterPro"/>
</dbReference>